<dbReference type="AlphaFoldDB" id="A0A0D0DC31"/>
<dbReference type="Proteomes" id="UP000054538">
    <property type="component" value="Unassembled WGS sequence"/>
</dbReference>
<name>A0A0D0DC31_9AGAM</name>
<sequence>MDGNFSAEHMKLKNDDDFNLSGGSSYFTALPRYRAHLQITDDKQPKSTCHEHKAVNQVHATQKHLTATGIGAIACARHGCFVPDTVVDFQKGKRQVNMDYALCQALGKLQGMPRAAHIMPVMGPLNVYSVLVKVWAGPAVIQVKHEFASWYTYGQARCKSVQ</sequence>
<dbReference type="EMBL" id="KN828545">
    <property type="protein sequence ID" value="KIK74810.1"/>
    <property type="molecule type" value="Genomic_DNA"/>
</dbReference>
<keyword evidence="2" id="KW-1185">Reference proteome</keyword>
<reference evidence="1 2" key="1">
    <citation type="submission" date="2014-04" db="EMBL/GenBank/DDBJ databases">
        <authorList>
            <consortium name="DOE Joint Genome Institute"/>
            <person name="Kuo A."/>
            <person name="Kohler A."/>
            <person name="Jargeat P."/>
            <person name="Nagy L.G."/>
            <person name="Floudas D."/>
            <person name="Copeland A."/>
            <person name="Barry K.W."/>
            <person name="Cichocki N."/>
            <person name="Veneault-Fourrey C."/>
            <person name="LaButti K."/>
            <person name="Lindquist E.A."/>
            <person name="Lipzen A."/>
            <person name="Lundell T."/>
            <person name="Morin E."/>
            <person name="Murat C."/>
            <person name="Sun H."/>
            <person name="Tunlid A."/>
            <person name="Henrissat B."/>
            <person name="Grigoriev I.V."/>
            <person name="Hibbett D.S."/>
            <person name="Martin F."/>
            <person name="Nordberg H.P."/>
            <person name="Cantor M.N."/>
            <person name="Hua S.X."/>
        </authorList>
    </citation>
    <scope>NUCLEOTIDE SEQUENCE [LARGE SCALE GENOMIC DNA]</scope>
    <source>
        <strain evidence="1 2">Ve08.2h10</strain>
    </source>
</reference>
<accession>A0A0D0DC31</accession>
<organism evidence="1 2">
    <name type="scientific">Paxillus rubicundulus Ve08.2h10</name>
    <dbReference type="NCBI Taxonomy" id="930991"/>
    <lineage>
        <taxon>Eukaryota</taxon>
        <taxon>Fungi</taxon>
        <taxon>Dikarya</taxon>
        <taxon>Basidiomycota</taxon>
        <taxon>Agaricomycotina</taxon>
        <taxon>Agaricomycetes</taxon>
        <taxon>Agaricomycetidae</taxon>
        <taxon>Boletales</taxon>
        <taxon>Paxilineae</taxon>
        <taxon>Paxillaceae</taxon>
        <taxon>Paxillus</taxon>
    </lineage>
</organism>
<evidence type="ECO:0000313" key="2">
    <source>
        <dbReference type="Proteomes" id="UP000054538"/>
    </source>
</evidence>
<evidence type="ECO:0000313" key="1">
    <source>
        <dbReference type="EMBL" id="KIK74810.1"/>
    </source>
</evidence>
<dbReference type="STRING" id="930991.A0A0D0DC31"/>
<protein>
    <submittedName>
        <fullName evidence="1">Uncharacterized protein</fullName>
    </submittedName>
</protein>
<reference evidence="2" key="2">
    <citation type="submission" date="2015-01" db="EMBL/GenBank/DDBJ databases">
        <title>Evolutionary Origins and Diversification of the Mycorrhizal Mutualists.</title>
        <authorList>
            <consortium name="DOE Joint Genome Institute"/>
            <consortium name="Mycorrhizal Genomics Consortium"/>
            <person name="Kohler A."/>
            <person name="Kuo A."/>
            <person name="Nagy L.G."/>
            <person name="Floudas D."/>
            <person name="Copeland A."/>
            <person name="Barry K.W."/>
            <person name="Cichocki N."/>
            <person name="Veneault-Fourrey C."/>
            <person name="LaButti K."/>
            <person name="Lindquist E.A."/>
            <person name="Lipzen A."/>
            <person name="Lundell T."/>
            <person name="Morin E."/>
            <person name="Murat C."/>
            <person name="Riley R."/>
            <person name="Ohm R."/>
            <person name="Sun H."/>
            <person name="Tunlid A."/>
            <person name="Henrissat B."/>
            <person name="Grigoriev I.V."/>
            <person name="Hibbett D.S."/>
            <person name="Martin F."/>
        </authorList>
    </citation>
    <scope>NUCLEOTIDE SEQUENCE [LARGE SCALE GENOMIC DNA]</scope>
    <source>
        <strain evidence="2">Ve08.2h10</strain>
    </source>
</reference>
<dbReference type="InParanoid" id="A0A0D0DC31"/>
<proteinExistence type="predicted"/>
<dbReference type="HOGENOM" id="CLU_003703_4_1_1"/>
<dbReference type="InterPro" id="IPR040521">
    <property type="entry name" value="KDZ"/>
</dbReference>
<dbReference type="Pfam" id="PF18758">
    <property type="entry name" value="KDZ"/>
    <property type="match status" value="1"/>
</dbReference>
<gene>
    <name evidence="1" type="ORF">PAXRUDRAFT_19520</name>
</gene>
<dbReference type="OrthoDB" id="3214502at2759"/>